<evidence type="ECO:0000313" key="2">
    <source>
        <dbReference type="WBParaSite" id="MBELARI_LOCUS15466"/>
    </source>
</evidence>
<dbReference type="GO" id="GO:0042795">
    <property type="term" value="P:snRNA transcription by RNA polymerase II"/>
    <property type="evidence" value="ECO:0007669"/>
    <property type="project" value="TreeGrafter"/>
</dbReference>
<proteinExistence type="predicted"/>
<dbReference type="PANTHER" id="PTHR13421">
    <property type="entry name" value="SNRNA-ACTIVATING PROTEIN COMPLEX SUBUNIT 3"/>
    <property type="match status" value="1"/>
</dbReference>
<reference evidence="2" key="1">
    <citation type="submission" date="2024-02" db="UniProtKB">
        <authorList>
            <consortium name="WormBaseParasite"/>
        </authorList>
    </citation>
    <scope>IDENTIFICATION</scope>
</reference>
<name>A0AAF3EP41_9BILA</name>
<dbReference type="GO" id="GO:0019185">
    <property type="term" value="C:snRNA-activating protein complex"/>
    <property type="evidence" value="ECO:0007669"/>
    <property type="project" value="TreeGrafter"/>
</dbReference>
<dbReference type="GO" id="GO:0000978">
    <property type="term" value="F:RNA polymerase II cis-regulatory region sequence-specific DNA binding"/>
    <property type="evidence" value="ECO:0007669"/>
    <property type="project" value="TreeGrafter"/>
</dbReference>
<dbReference type="InterPro" id="IPR022042">
    <property type="entry name" value="snRNA-activating_su3"/>
</dbReference>
<organism evidence="1 2">
    <name type="scientific">Mesorhabditis belari</name>
    <dbReference type="NCBI Taxonomy" id="2138241"/>
    <lineage>
        <taxon>Eukaryota</taxon>
        <taxon>Metazoa</taxon>
        <taxon>Ecdysozoa</taxon>
        <taxon>Nematoda</taxon>
        <taxon>Chromadorea</taxon>
        <taxon>Rhabditida</taxon>
        <taxon>Rhabditina</taxon>
        <taxon>Rhabditomorpha</taxon>
        <taxon>Rhabditoidea</taxon>
        <taxon>Rhabditidae</taxon>
        <taxon>Mesorhabditinae</taxon>
        <taxon>Mesorhabditis</taxon>
    </lineage>
</organism>
<evidence type="ECO:0000313" key="1">
    <source>
        <dbReference type="Proteomes" id="UP000887575"/>
    </source>
</evidence>
<dbReference type="AlphaFoldDB" id="A0AAF3EP41"/>
<protein>
    <submittedName>
        <fullName evidence="2">snRNA-activating protein complex subunit 3</fullName>
    </submittedName>
</protein>
<dbReference type="Proteomes" id="UP000887575">
    <property type="component" value="Unassembled WGS sequence"/>
</dbReference>
<dbReference type="Pfam" id="PF12251">
    <property type="entry name" value="SNAPC3"/>
    <property type="match status" value="1"/>
</dbReference>
<accession>A0AAF3EP41</accession>
<dbReference type="PANTHER" id="PTHR13421:SF22">
    <property type="entry name" value="SNRNA-ACTIVATING PROTEIN COMPLEX SUBUNIT 3"/>
    <property type="match status" value="1"/>
</dbReference>
<dbReference type="WBParaSite" id="MBELARI_LOCUS15466">
    <property type="protein sequence ID" value="MBELARI_LOCUS15466"/>
    <property type="gene ID" value="MBELARI_LOCUS15466"/>
</dbReference>
<dbReference type="GO" id="GO:0042796">
    <property type="term" value="P:snRNA transcription by RNA polymerase III"/>
    <property type="evidence" value="ECO:0007669"/>
    <property type="project" value="TreeGrafter"/>
</dbReference>
<dbReference type="GO" id="GO:0001046">
    <property type="term" value="F:core promoter sequence-specific DNA binding"/>
    <property type="evidence" value="ECO:0007669"/>
    <property type="project" value="TreeGrafter"/>
</dbReference>
<dbReference type="GO" id="GO:0001006">
    <property type="term" value="F:RNA polymerase III type 3 promoter sequence-specific DNA binding"/>
    <property type="evidence" value="ECO:0007669"/>
    <property type="project" value="TreeGrafter"/>
</dbReference>
<sequence>MSMDIRFHSEDEWFISPVIDLSVFLDKCLSMEAEFSEVAMSSSSQFDTLGENEEELATNEIAQRLAELTNCTTDLAKAIITNDLSLDNLRGNDGRTEYDDDATTFEEGNSLEKVPEECQLVTIQTAKKRQQQTTNYNRKSFFLQDGKYYRYDYGISLKRNFLNSILADTEKDFIITCSMPLPNNKVIGSEDPTRPRALRPAVKMVIRGSTTLLDFRRRLICPCDMHVDLEKGKWLEPPDINNKAHLLLYPSSFIFIHDTFYIDPDDKETIDISEPIRAFMAKDKASFGETKVQTIDGICFKDLKLRLGQPYVMVHSGECEHLMIFHDLRMLSAFDEQDITRYPLVAFEKGGDLICIGCKKYPAAMAVESCDLLPQSPGFLCKTCFKEFLFDSNGDPITEFVANHYYPSNKLII</sequence>
<dbReference type="GO" id="GO:0003681">
    <property type="term" value="F:bent DNA binding"/>
    <property type="evidence" value="ECO:0007669"/>
    <property type="project" value="TreeGrafter"/>
</dbReference>
<keyword evidence="1" id="KW-1185">Reference proteome</keyword>